<dbReference type="InterPro" id="IPR002933">
    <property type="entry name" value="Peptidase_M20"/>
</dbReference>
<evidence type="ECO:0000313" key="4">
    <source>
        <dbReference type="Proteomes" id="UP000095003"/>
    </source>
</evidence>
<dbReference type="EMBL" id="MCGI01000004">
    <property type="protein sequence ID" value="ODM10076.1"/>
    <property type="molecule type" value="Genomic_DNA"/>
</dbReference>
<name>A0A1E3APK9_9FIRM</name>
<dbReference type="EC" id="3.4.13.-" evidence="3"/>
<sequence>MRVKNTLDEWIALHEQEFIQDITALVEIPSVSVKGGSTPCGEECFRALEKMLELGKNYGLETEMIGGRCGRISLGEAEREIGIWNHLDIVPAGEGWTYPPFACQRQGDFLIGRGTQDNKGPAVAVLYALRYLKEQGMPAKVRFSQILGCEEECGMEDAGWYVTQRRAPDWSFVADCGFPVCCGEKGICRIALRTEKIMERIKDISGGTAVNSVPAHAAAVLEHDGELVSIEAEGISGHAAFPEGTENAVKLLAEQLMTYPLGEKEYKMAEFLGKICTDGYGIGLGIACEDSLSGRLTCNCGLIRSREGAVILQLDIRYPVTFSGAQIIEKVRTAAVEGGFRITETEDDPPFYLEPGLSFIQILMEAYQEETKERKLPYVMGGGTYARRIPHAVAFGPGMSADMRELKLPAGHGGCHSADEAQSIANLQKAIRIYVQAIEKLNLWMTGETNK</sequence>
<dbReference type="GO" id="GO:0046872">
    <property type="term" value="F:metal ion binding"/>
    <property type="evidence" value="ECO:0007669"/>
    <property type="project" value="UniProtKB-KW"/>
</dbReference>
<dbReference type="Proteomes" id="UP000095003">
    <property type="component" value="Unassembled WGS sequence"/>
</dbReference>
<dbReference type="PATRIC" id="fig|1432052.3.peg.4923"/>
<reference evidence="3 4" key="1">
    <citation type="submission" date="2016-07" db="EMBL/GenBank/DDBJ databases">
        <title>Characterization of isolates of Eisenbergiella tayi derived from blood cultures, using whole genome sequencing.</title>
        <authorList>
            <person name="Burdz T."/>
            <person name="Wiebe D."/>
            <person name="Huynh C."/>
            <person name="Bernard K."/>
        </authorList>
    </citation>
    <scope>NUCLEOTIDE SEQUENCE [LARGE SCALE GENOMIC DNA]</scope>
    <source>
        <strain evidence="3 4">NML 120489</strain>
    </source>
</reference>
<dbReference type="RefSeq" id="WP_069158392.1">
    <property type="nucleotide sequence ID" value="NZ_DBFYTC010000236.1"/>
</dbReference>
<keyword evidence="1" id="KW-0479">Metal-binding</keyword>
<dbReference type="GeneID" id="93302392"/>
<gene>
    <name evidence="3" type="ORF">BEH84_04445</name>
</gene>
<keyword evidence="3" id="KW-0224">Dipeptidase</keyword>
<evidence type="ECO:0000256" key="1">
    <source>
        <dbReference type="ARBA" id="ARBA00022723"/>
    </source>
</evidence>
<dbReference type="SUPFAM" id="SSF53187">
    <property type="entry name" value="Zn-dependent exopeptidases"/>
    <property type="match status" value="1"/>
</dbReference>
<dbReference type="InterPro" id="IPR036264">
    <property type="entry name" value="Bact_exopeptidase_dim_dom"/>
</dbReference>
<dbReference type="GO" id="GO:0008777">
    <property type="term" value="F:acetylornithine deacetylase activity"/>
    <property type="evidence" value="ECO:0007669"/>
    <property type="project" value="TreeGrafter"/>
</dbReference>
<accession>A0A1E3APK9</accession>
<dbReference type="Gene3D" id="3.40.630.10">
    <property type="entry name" value="Zn peptidases"/>
    <property type="match status" value="2"/>
</dbReference>
<evidence type="ECO:0000313" key="3">
    <source>
        <dbReference type="EMBL" id="ODM10076.1"/>
    </source>
</evidence>
<dbReference type="AlphaFoldDB" id="A0A1E3APK9"/>
<dbReference type="SUPFAM" id="SSF55031">
    <property type="entry name" value="Bacterial exopeptidase dimerisation domain"/>
    <property type="match status" value="1"/>
</dbReference>
<keyword evidence="2 3" id="KW-0378">Hydrolase</keyword>
<organism evidence="3 4">
    <name type="scientific">Eisenbergiella tayi</name>
    <dbReference type="NCBI Taxonomy" id="1432052"/>
    <lineage>
        <taxon>Bacteria</taxon>
        <taxon>Bacillati</taxon>
        <taxon>Bacillota</taxon>
        <taxon>Clostridia</taxon>
        <taxon>Lachnospirales</taxon>
        <taxon>Lachnospiraceae</taxon>
        <taxon>Eisenbergiella</taxon>
    </lineage>
</organism>
<comment type="caution">
    <text evidence="3">The sequence shown here is derived from an EMBL/GenBank/DDBJ whole genome shotgun (WGS) entry which is preliminary data.</text>
</comment>
<dbReference type="PANTHER" id="PTHR43808">
    <property type="entry name" value="ACETYLORNITHINE DEACETYLASE"/>
    <property type="match status" value="1"/>
</dbReference>
<protein>
    <submittedName>
        <fullName evidence="3">Putative dipeptidase</fullName>
        <ecNumber evidence="3">3.4.13.-</ecNumber>
    </submittedName>
</protein>
<dbReference type="GO" id="GO:0016805">
    <property type="term" value="F:dipeptidase activity"/>
    <property type="evidence" value="ECO:0007669"/>
    <property type="project" value="UniProtKB-KW"/>
</dbReference>
<proteinExistence type="predicted"/>
<dbReference type="InterPro" id="IPR050072">
    <property type="entry name" value="Peptidase_M20A"/>
</dbReference>
<keyword evidence="3" id="KW-0645">Protease</keyword>
<evidence type="ECO:0000256" key="2">
    <source>
        <dbReference type="ARBA" id="ARBA00022801"/>
    </source>
</evidence>
<dbReference type="GO" id="GO:0006526">
    <property type="term" value="P:L-arginine biosynthetic process"/>
    <property type="evidence" value="ECO:0007669"/>
    <property type="project" value="TreeGrafter"/>
</dbReference>
<dbReference type="Pfam" id="PF01546">
    <property type="entry name" value="Peptidase_M20"/>
    <property type="match status" value="1"/>
</dbReference>
<dbReference type="PANTHER" id="PTHR43808:SF31">
    <property type="entry name" value="N-ACETYL-L-CITRULLINE DEACETYLASE"/>
    <property type="match status" value="1"/>
</dbReference>